<organism evidence="1 2">
    <name type="scientific">Variovorax soli</name>
    <dbReference type="NCBI Taxonomy" id="376815"/>
    <lineage>
        <taxon>Bacteria</taxon>
        <taxon>Pseudomonadati</taxon>
        <taxon>Pseudomonadota</taxon>
        <taxon>Betaproteobacteria</taxon>
        <taxon>Burkholderiales</taxon>
        <taxon>Comamonadaceae</taxon>
        <taxon>Variovorax</taxon>
    </lineage>
</organism>
<accession>A0ABU1NFD8</accession>
<proteinExistence type="predicted"/>
<evidence type="ECO:0008006" key="3">
    <source>
        <dbReference type="Google" id="ProtNLM"/>
    </source>
</evidence>
<dbReference type="Proteomes" id="UP001184230">
    <property type="component" value="Unassembled WGS sequence"/>
</dbReference>
<comment type="caution">
    <text evidence="1">The sequence shown here is derived from an EMBL/GenBank/DDBJ whole genome shotgun (WGS) entry which is preliminary data.</text>
</comment>
<evidence type="ECO:0000313" key="2">
    <source>
        <dbReference type="Proteomes" id="UP001184230"/>
    </source>
</evidence>
<keyword evidence="2" id="KW-1185">Reference proteome</keyword>
<dbReference type="EMBL" id="JAVDRF010000005">
    <property type="protein sequence ID" value="MDR6537167.1"/>
    <property type="molecule type" value="Genomic_DNA"/>
</dbReference>
<sequence length="125" mass="13076">MRLAARPAQARALLCVLAFALWFASTLGLLHRTIHGHAAAQAESFVAAGEAKAGHAAHGLSALFGDHSDADCRLYDQLSHGPGALCVPPLLLPVTLPAATFAYLEGEALARWVALFDARGPPATR</sequence>
<name>A0ABU1NFD8_9BURK</name>
<reference evidence="1 2" key="1">
    <citation type="submission" date="2023-07" db="EMBL/GenBank/DDBJ databases">
        <title>Sorghum-associated microbial communities from plants grown in Nebraska, USA.</title>
        <authorList>
            <person name="Schachtman D."/>
        </authorList>
    </citation>
    <scope>NUCLEOTIDE SEQUENCE [LARGE SCALE GENOMIC DNA]</scope>
    <source>
        <strain evidence="1 2">DS1781</strain>
    </source>
</reference>
<protein>
    <recommendedName>
        <fullName evidence="3">DUF2946 domain-containing protein</fullName>
    </recommendedName>
</protein>
<gene>
    <name evidence="1" type="ORF">J2739_002940</name>
</gene>
<evidence type="ECO:0000313" key="1">
    <source>
        <dbReference type="EMBL" id="MDR6537167.1"/>
    </source>
</evidence>
<dbReference type="RefSeq" id="WP_309902824.1">
    <property type="nucleotide sequence ID" value="NZ_JAVDRF010000005.1"/>
</dbReference>